<dbReference type="PROSITE" id="PS50928">
    <property type="entry name" value="ABC_TM1"/>
    <property type="match status" value="1"/>
</dbReference>
<dbReference type="SUPFAM" id="SSF161098">
    <property type="entry name" value="MetI-like"/>
    <property type="match status" value="1"/>
</dbReference>
<feature type="transmembrane region" description="Helical" evidence="7">
    <location>
        <begin position="283"/>
        <end position="303"/>
    </location>
</feature>
<evidence type="ECO:0000256" key="7">
    <source>
        <dbReference type="RuleBase" id="RU363032"/>
    </source>
</evidence>
<evidence type="ECO:0000256" key="5">
    <source>
        <dbReference type="ARBA" id="ARBA00022989"/>
    </source>
</evidence>
<feature type="transmembrane region" description="Helical" evidence="7">
    <location>
        <begin position="125"/>
        <end position="146"/>
    </location>
</feature>
<dbReference type="PANTHER" id="PTHR30193:SF41">
    <property type="entry name" value="DIACETYLCHITOBIOSE UPTAKE SYSTEM PERMEASE PROTEIN NGCF"/>
    <property type="match status" value="1"/>
</dbReference>
<keyword evidence="3" id="KW-1003">Cell membrane</keyword>
<feature type="transmembrane region" description="Helical" evidence="7">
    <location>
        <begin position="90"/>
        <end position="113"/>
    </location>
</feature>
<protein>
    <submittedName>
        <fullName evidence="9">Raffinose/stachyose/melibiose transport system permease protein</fullName>
    </submittedName>
</protein>
<feature type="transmembrane region" description="Helical" evidence="7">
    <location>
        <begin position="28"/>
        <end position="47"/>
    </location>
</feature>
<evidence type="ECO:0000256" key="6">
    <source>
        <dbReference type="ARBA" id="ARBA00023136"/>
    </source>
</evidence>
<dbReference type="Proteomes" id="UP001519287">
    <property type="component" value="Unassembled WGS sequence"/>
</dbReference>
<feature type="domain" description="ABC transmembrane type-1" evidence="8">
    <location>
        <begin position="87"/>
        <end position="304"/>
    </location>
</feature>
<dbReference type="InterPro" id="IPR035906">
    <property type="entry name" value="MetI-like_sf"/>
</dbReference>
<dbReference type="InterPro" id="IPR000515">
    <property type="entry name" value="MetI-like"/>
</dbReference>
<keyword evidence="6 7" id="KW-0472">Membrane</keyword>
<keyword evidence="5 7" id="KW-1133">Transmembrane helix</keyword>
<dbReference type="Pfam" id="PF00528">
    <property type="entry name" value="BPD_transp_1"/>
    <property type="match status" value="1"/>
</dbReference>
<evidence type="ECO:0000313" key="9">
    <source>
        <dbReference type="EMBL" id="MBP1994485.1"/>
    </source>
</evidence>
<keyword evidence="10" id="KW-1185">Reference proteome</keyword>
<gene>
    <name evidence="9" type="ORF">J2Z66_006121</name>
</gene>
<evidence type="ECO:0000313" key="10">
    <source>
        <dbReference type="Proteomes" id="UP001519287"/>
    </source>
</evidence>
<dbReference type="PANTHER" id="PTHR30193">
    <property type="entry name" value="ABC TRANSPORTER PERMEASE PROTEIN"/>
    <property type="match status" value="1"/>
</dbReference>
<dbReference type="EMBL" id="JAGGLB010000025">
    <property type="protein sequence ID" value="MBP1994485.1"/>
    <property type="molecule type" value="Genomic_DNA"/>
</dbReference>
<evidence type="ECO:0000259" key="8">
    <source>
        <dbReference type="PROSITE" id="PS50928"/>
    </source>
</evidence>
<sequence>MGQTSETGMPPGVGIRTGFRRPKRQNNLIAFLFLLPTVAMILVFNYYPAIAAFVYSFTSWNGFNAPVFNGLDNFREIFGTKVFSQAFWNLLWLTLFQVVASIIFPLLVARMIYKVRNQKLQNVYRMLFVFPLVIPGMIIILLWQFILNPDVGMLNALLSLLGVPEEHLPLWLGSMDTALVSLMLIGFPWVSGVSLLIFLAGFQSIPQEIIESATVDGAKGFRLFYKIEFPLVISQIKLILILTIIGSLQSFQTQLVLTGGGPGYSTTVPGLVMYQEAMINNRMGFACAVGVILFILIFALTIINNKYLKSSTEFSPK</sequence>
<evidence type="ECO:0000256" key="1">
    <source>
        <dbReference type="ARBA" id="ARBA00004651"/>
    </source>
</evidence>
<organism evidence="9 10">
    <name type="scientific">Paenibacillus eucommiae</name>
    <dbReference type="NCBI Taxonomy" id="1355755"/>
    <lineage>
        <taxon>Bacteria</taxon>
        <taxon>Bacillati</taxon>
        <taxon>Bacillota</taxon>
        <taxon>Bacilli</taxon>
        <taxon>Bacillales</taxon>
        <taxon>Paenibacillaceae</taxon>
        <taxon>Paenibacillus</taxon>
    </lineage>
</organism>
<evidence type="ECO:0000256" key="2">
    <source>
        <dbReference type="ARBA" id="ARBA00022448"/>
    </source>
</evidence>
<dbReference type="CDD" id="cd06261">
    <property type="entry name" value="TM_PBP2"/>
    <property type="match status" value="1"/>
</dbReference>
<evidence type="ECO:0000256" key="4">
    <source>
        <dbReference type="ARBA" id="ARBA00022692"/>
    </source>
</evidence>
<accession>A0ABS4J3V1</accession>
<comment type="subcellular location">
    <subcellularLocation>
        <location evidence="1 7">Cell membrane</location>
        <topology evidence="1 7">Multi-pass membrane protein</topology>
    </subcellularLocation>
</comment>
<comment type="caution">
    <text evidence="9">The sequence shown here is derived from an EMBL/GenBank/DDBJ whole genome shotgun (WGS) entry which is preliminary data.</text>
</comment>
<name>A0ABS4J3V1_9BACL</name>
<dbReference type="InterPro" id="IPR051393">
    <property type="entry name" value="ABC_transporter_permease"/>
</dbReference>
<feature type="transmembrane region" description="Helical" evidence="7">
    <location>
        <begin position="178"/>
        <end position="202"/>
    </location>
</feature>
<feature type="transmembrane region" description="Helical" evidence="7">
    <location>
        <begin position="223"/>
        <end position="245"/>
    </location>
</feature>
<comment type="similarity">
    <text evidence="7">Belongs to the binding-protein-dependent transport system permease family.</text>
</comment>
<evidence type="ECO:0000256" key="3">
    <source>
        <dbReference type="ARBA" id="ARBA00022475"/>
    </source>
</evidence>
<dbReference type="Gene3D" id="1.10.3720.10">
    <property type="entry name" value="MetI-like"/>
    <property type="match status" value="1"/>
</dbReference>
<dbReference type="RefSeq" id="WP_209976321.1">
    <property type="nucleotide sequence ID" value="NZ_JAGGLB010000025.1"/>
</dbReference>
<proteinExistence type="inferred from homology"/>
<keyword evidence="4 7" id="KW-0812">Transmembrane</keyword>
<reference evidence="9 10" key="1">
    <citation type="submission" date="2021-03" db="EMBL/GenBank/DDBJ databases">
        <title>Genomic Encyclopedia of Type Strains, Phase IV (KMG-IV): sequencing the most valuable type-strain genomes for metagenomic binning, comparative biology and taxonomic classification.</title>
        <authorList>
            <person name="Goeker M."/>
        </authorList>
    </citation>
    <scope>NUCLEOTIDE SEQUENCE [LARGE SCALE GENOMIC DNA]</scope>
    <source>
        <strain evidence="9 10">DSM 26048</strain>
    </source>
</reference>
<keyword evidence="2 7" id="KW-0813">Transport</keyword>